<protein>
    <submittedName>
        <fullName evidence="1">Uncharacterized protein</fullName>
    </submittedName>
</protein>
<organism evidence="1">
    <name type="scientific">Vibrio splendidus</name>
    <dbReference type="NCBI Taxonomy" id="29497"/>
    <lineage>
        <taxon>Bacteria</taxon>
        <taxon>Pseudomonadati</taxon>
        <taxon>Pseudomonadota</taxon>
        <taxon>Gammaproteobacteria</taxon>
        <taxon>Vibrionales</taxon>
        <taxon>Vibrionaceae</taxon>
        <taxon>Vibrio</taxon>
    </lineage>
</organism>
<evidence type="ECO:0000313" key="1">
    <source>
        <dbReference type="EMBL" id="AKN37550.1"/>
    </source>
</evidence>
<name>A0A0H3ZMY9_VIBSP</name>
<reference evidence="1" key="1">
    <citation type="journal article" date="2015" name="MBio">
        <title>Eco-Evolutionary Dynamics of Episomes among Ecologically Cohesive Bacterial Populations.</title>
        <authorList>
            <person name="Xue H."/>
            <person name="Cordero O.X."/>
            <person name="Camas F.M."/>
            <person name="Trimble W."/>
            <person name="Meyer F."/>
            <person name="Guglielmini J."/>
            <person name="Rocha E.P."/>
            <person name="Polz M.F."/>
        </authorList>
    </citation>
    <scope>NUCLEOTIDE SEQUENCE</scope>
    <source>
        <strain evidence="1">5S_214</strain>
    </source>
</reference>
<dbReference type="AlphaFoldDB" id="A0A0H3ZMY9"/>
<accession>A0A0H3ZMY9</accession>
<sequence>MFRMQRDGRLGARYGAKSVLITKEHGAISFRLSCLLATAY</sequence>
<proteinExistence type="predicted"/>
<dbReference type="EMBL" id="KP795539">
    <property type="protein sequence ID" value="AKN37550.1"/>
    <property type="molecule type" value="Genomic_DNA"/>
</dbReference>